<dbReference type="OrthoDB" id="2191916at2759"/>
<evidence type="ECO:0000313" key="1">
    <source>
        <dbReference type="EMBL" id="EPR79091.1"/>
    </source>
</evidence>
<dbReference type="InParanoid" id="S7W8B7"/>
<proteinExistence type="predicted"/>
<dbReference type="SUPFAM" id="SSF103657">
    <property type="entry name" value="BAR/IMD domain-like"/>
    <property type="match status" value="1"/>
</dbReference>
<sequence>MESKLKGILRNVDRIEYVKTRLPDGFEKCEEEYRVVKKKLDNFMATLTQLATYEHGGTSYKGAMDKLDIIGEKLKSGFFRTKSLYKEVAEHTNEIGDVVYDNNIKTLARQFGNCFNDVSAAKDNLNNTIQTIVLEASNMKNESKIIDNKRTEYKNMRYDLEKMYKKEKDQDKIEAKKNQFEEAVNTLHKKMEDFIKNKGLARLIDETGKAHYEFFNEAARSLSVFNK</sequence>
<dbReference type="EMBL" id="ATCN01000405">
    <property type="protein sequence ID" value="EPR79091.1"/>
    <property type="molecule type" value="Genomic_DNA"/>
</dbReference>
<reference evidence="2" key="1">
    <citation type="journal article" date="2013" name="PLoS Genet.">
        <title>The genome of Spraguea lophii and the basis of host-microsporidian interactions.</title>
        <authorList>
            <person name="Campbell S.E."/>
            <person name="Williams T.A."/>
            <person name="Yousuf A."/>
            <person name="Soanes D.M."/>
            <person name="Paszkiewicz K.H."/>
            <person name="Williams B.A.P."/>
        </authorList>
    </citation>
    <scope>NUCLEOTIDE SEQUENCE [LARGE SCALE GENOMIC DNA]</scope>
    <source>
        <strain evidence="2">42_110</strain>
    </source>
</reference>
<dbReference type="VEuPathDB" id="MicrosporidiaDB:SLOPH_1884"/>
<keyword evidence="2" id="KW-1185">Reference proteome</keyword>
<dbReference type="HOGENOM" id="CLU_098346_0_0_1"/>
<dbReference type="InterPro" id="IPR027267">
    <property type="entry name" value="AH/BAR_dom_sf"/>
</dbReference>
<dbReference type="AlphaFoldDB" id="S7W8B7"/>
<organism evidence="1 2">
    <name type="scientific">Spraguea lophii (strain 42_110)</name>
    <name type="common">Microsporidian parasite</name>
    <dbReference type="NCBI Taxonomy" id="1358809"/>
    <lineage>
        <taxon>Eukaryota</taxon>
        <taxon>Fungi</taxon>
        <taxon>Fungi incertae sedis</taxon>
        <taxon>Microsporidia</taxon>
        <taxon>Spragueidae</taxon>
        <taxon>Spraguea</taxon>
    </lineage>
</organism>
<name>S7W8B7_SPRLO</name>
<gene>
    <name evidence="1" type="ORF">SLOPH_1884</name>
</gene>
<comment type="caution">
    <text evidence="1">The sequence shown here is derived from an EMBL/GenBank/DDBJ whole genome shotgun (WGS) entry which is preliminary data.</text>
</comment>
<dbReference type="Proteomes" id="UP000014978">
    <property type="component" value="Unassembled WGS sequence"/>
</dbReference>
<protein>
    <submittedName>
        <fullName evidence="1">Spore wall protein 12 like protein</fullName>
    </submittedName>
</protein>
<evidence type="ECO:0000313" key="2">
    <source>
        <dbReference type="Proteomes" id="UP000014978"/>
    </source>
</evidence>
<dbReference type="OMA" id="IDYVNAD"/>
<accession>S7W8B7</accession>
<dbReference type="Gene3D" id="1.20.1270.60">
    <property type="entry name" value="Arfaptin homology (AH) domain/BAR domain"/>
    <property type="match status" value="1"/>
</dbReference>